<proteinExistence type="predicted"/>
<reference evidence="3 4" key="1">
    <citation type="submission" date="2023-02" db="EMBL/GenBank/DDBJ databases">
        <title>LHISI_Scaffold_Assembly.</title>
        <authorList>
            <person name="Stuart O.P."/>
            <person name="Cleave R."/>
            <person name="Magrath M.J.L."/>
            <person name="Mikheyev A.S."/>
        </authorList>
    </citation>
    <scope>NUCLEOTIDE SEQUENCE [LARGE SCALE GENOMIC DNA]</scope>
    <source>
        <strain evidence="3">Daus_M_001</strain>
        <tissue evidence="3">Leg muscle</tissue>
    </source>
</reference>
<keyword evidence="2" id="KW-0472">Membrane</keyword>
<comment type="caution">
    <text evidence="3">The sequence shown here is derived from an EMBL/GenBank/DDBJ whole genome shotgun (WGS) entry which is preliminary data.</text>
</comment>
<evidence type="ECO:0000313" key="4">
    <source>
        <dbReference type="Proteomes" id="UP001159363"/>
    </source>
</evidence>
<dbReference type="Proteomes" id="UP001159363">
    <property type="component" value="Chromosome 4"/>
</dbReference>
<evidence type="ECO:0000313" key="3">
    <source>
        <dbReference type="EMBL" id="KAJ8884704.1"/>
    </source>
</evidence>
<organism evidence="3 4">
    <name type="scientific">Dryococelus australis</name>
    <dbReference type="NCBI Taxonomy" id="614101"/>
    <lineage>
        <taxon>Eukaryota</taxon>
        <taxon>Metazoa</taxon>
        <taxon>Ecdysozoa</taxon>
        <taxon>Arthropoda</taxon>
        <taxon>Hexapoda</taxon>
        <taxon>Insecta</taxon>
        <taxon>Pterygota</taxon>
        <taxon>Neoptera</taxon>
        <taxon>Polyneoptera</taxon>
        <taxon>Phasmatodea</taxon>
        <taxon>Verophasmatodea</taxon>
        <taxon>Anareolatae</taxon>
        <taxon>Phasmatidae</taxon>
        <taxon>Eurycanthinae</taxon>
        <taxon>Dryococelus</taxon>
    </lineage>
</organism>
<protein>
    <submittedName>
        <fullName evidence="3">Uncharacterized protein</fullName>
    </submittedName>
</protein>
<feature type="region of interest" description="Disordered" evidence="1">
    <location>
        <begin position="324"/>
        <end position="351"/>
    </location>
</feature>
<keyword evidence="2" id="KW-0812">Transmembrane</keyword>
<sequence>MQLGSCVLVDVKCSLGSSLLVYVPCSLGIIIFVDVTCSLGSSVLVDVTCSLRSSVFVDLKCSLGSSVLVDVPCSLGISLLVDVPCSLRTIILVNVKCSLGSTLLVYVPCSLGSSVLVDVPCSLWSSVLVDVPYSLGSSLLVDVPCSLGAVSLLFLLSPAASLFWFYKFTPGSQPPLITTPCLINHSIVHLVPILQRSSFIRLATAPTLSTEEDTSRTHSSVNICETKLLPPRISLYALFSAVHNPTSMTDEVTRSHQFWGSSMNVIFSGNTETKITCKRCGYQSTNKGTVGELILSTTKSCTLQRLIDSCFEADLNELSELRNSTEFSTGSSRSSPNVSSSALSVSEVAPPLNPHTLPDGLCVMRPGA</sequence>
<keyword evidence="2" id="KW-1133">Transmembrane helix</keyword>
<keyword evidence="4" id="KW-1185">Reference proteome</keyword>
<evidence type="ECO:0000256" key="2">
    <source>
        <dbReference type="SAM" id="Phobius"/>
    </source>
</evidence>
<dbReference type="EMBL" id="JARBHB010000005">
    <property type="protein sequence ID" value="KAJ8884704.1"/>
    <property type="molecule type" value="Genomic_DNA"/>
</dbReference>
<accession>A0ABQ9HK42</accession>
<feature type="compositionally biased region" description="Low complexity" evidence="1">
    <location>
        <begin position="324"/>
        <end position="348"/>
    </location>
</feature>
<name>A0ABQ9HK42_9NEOP</name>
<gene>
    <name evidence="3" type="ORF">PR048_016562</name>
</gene>
<evidence type="ECO:0000256" key="1">
    <source>
        <dbReference type="SAM" id="MobiDB-lite"/>
    </source>
</evidence>
<feature type="transmembrane region" description="Helical" evidence="2">
    <location>
        <begin position="20"/>
        <end position="45"/>
    </location>
</feature>